<keyword evidence="1" id="KW-1133">Transmembrane helix</keyword>
<evidence type="ECO:0000259" key="3">
    <source>
        <dbReference type="PROSITE" id="PS50948"/>
    </source>
</evidence>
<keyword evidence="2" id="KW-0732">Signal</keyword>
<accession>A0A8W8MD70</accession>
<dbReference type="AlphaFoldDB" id="A0A8W8MD70"/>
<keyword evidence="1" id="KW-0812">Transmembrane</keyword>
<evidence type="ECO:0000256" key="2">
    <source>
        <dbReference type="SAM" id="SignalP"/>
    </source>
</evidence>
<keyword evidence="5" id="KW-1185">Reference proteome</keyword>
<feature type="domain" description="Apple" evidence="3">
    <location>
        <begin position="92"/>
        <end position="164"/>
    </location>
</feature>
<feature type="chain" id="PRO_5036457712" description="Apple domain-containing protein" evidence="2">
    <location>
        <begin position="19"/>
        <end position="462"/>
    </location>
</feature>
<sequence length="462" mass="50130">MNILIFSLLVLILPYCEACSVTFVNHGPGFKANLPYWTGTLSLADCQNSCKVDMLCGGIGFDSSSSECTISGRAQSKNAKTCPSCSFYHKQCGTDCNLNYTDYLTNEIANPFYATLTVSSFDPCLAACTSDIQCLGVGYDSSLTTAQCLLSENNFPVTVSCKTCRFSGIASPTYVETDLIYMSTNDVTNKISNTSPNGLATENNSMAAINVTTQNTDTSPNNISITSLNDGPTQFSNLLPSDVTIQYSNTSPNAITTQANTPSQFETTTQIIETSSSEFTTQNSLTSVTDVTIQNGHSSTGVLTTQETISHESMTLNIDSSRITVGVYNYNLTTVQQSSTTTIAGSKTVTDSVVSMSSVSYNVHSTTKYVVENTSTLCICYCYEDANKSTLVEWTSDMRRNLLIPKETLSLQTRKLFSASDPRFSSYIIGMTGLSILVCFGVLFLLFDVSKLFAYIFKKHES</sequence>
<dbReference type="EnsemblMetazoa" id="G31774.1">
    <property type="protein sequence ID" value="G31774.1:cds"/>
    <property type="gene ID" value="G31774"/>
</dbReference>
<protein>
    <recommendedName>
        <fullName evidence="3">Apple domain-containing protein</fullName>
    </recommendedName>
</protein>
<keyword evidence="1" id="KW-0472">Membrane</keyword>
<dbReference type="Proteomes" id="UP000005408">
    <property type="component" value="Unassembled WGS sequence"/>
</dbReference>
<feature type="transmembrane region" description="Helical" evidence="1">
    <location>
        <begin position="424"/>
        <end position="449"/>
    </location>
</feature>
<name>A0A8W8MD70_MAGGI</name>
<evidence type="ECO:0000313" key="4">
    <source>
        <dbReference type="EnsemblMetazoa" id="G31774.1:cds"/>
    </source>
</evidence>
<organism evidence="4 5">
    <name type="scientific">Magallana gigas</name>
    <name type="common">Pacific oyster</name>
    <name type="synonym">Crassostrea gigas</name>
    <dbReference type="NCBI Taxonomy" id="29159"/>
    <lineage>
        <taxon>Eukaryota</taxon>
        <taxon>Metazoa</taxon>
        <taxon>Spiralia</taxon>
        <taxon>Lophotrochozoa</taxon>
        <taxon>Mollusca</taxon>
        <taxon>Bivalvia</taxon>
        <taxon>Autobranchia</taxon>
        <taxon>Pteriomorphia</taxon>
        <taxon>Ostreida</taxon>
        <taxon>Ostreoidea</taxon>
        <taxon>Ostreidae</taxon>
        <taxon>Magallana</taxon>
    </lineage>
</organism>
<proteinExistence type="predicted"/>
<dbReference type="InterPro" id="IPR003609">
    <property type="entry name" value="Pan_app"/>
</dbReference>
<evidence type="ECO:0000313" key="5">
    <source>
        <dbReference type="Proteomes" id="UP000005408"/>
    </source>
</evidence>
<dbReference type="PROSITE" id="PS50948">
    <property type="entry name" value="PAN"/>
    <property type="match status" value="1"/>
</dbReference>
<reference evidence="4" key="1">
    <citation type="submission" date="2022-08" db="UniProtKB">
        <authorList>
            <consortium name="EnsemblMetazoa"/>
        </authorList>
    </citation>
    <scope>IDENTIFICATION</scope>
    <source>
        <strain evidence="4">05x7-T-G4-1.051#20</strain>
    </source>
</reference>
<evidence type="ECO:0000256" key="1">
    <source>
        <dbReference type="SAM" id="Phobius"/>
    </source>
</evidence>
<feature type="signal peptide" evidence="2">
    <location>
        <begin position="1"/>
        <end position="18"/>
    </location>
</feature>